<dbReference type="EMBL" id="RPBY01000001">
    <property type="protein sequence ID" value="NCH86360.1"/>
    <property type="molecule type" value="Genomic_DNA"/>
</dbReference>
<proteinExistence type="predicted"/>
<feature type="signal peptide" evidence="1">
    <location>
        <begin position="1"/>
        <end position="24"/>
    </location>
</feature>
<keyword evidence="1" id="KW-0732">Signal</keyword>
<feature type="chain" id="PRO_5040356291" evidence="1">
    <location>
        <begin position="25"/>
        <end position="223"/>
    </location>
</feature>
<dbReference type="Pfam" id="PF11769">
    <property type="entry name" value="DUF3313"/>
    <property type="match status" value="1"/>
</dbReference>
<evidence type="ECO:0000256" key="1">
    <source>
        <dbReference type="SAM" id="SignalP"/>
    </source>
</evidence>
<protein>
    <submittedName>
        <fullName evidence="2">DUF3313 domain-containing protein</fullName>
    </submittedName>
</protein>
<name>A0A9Q4SY02_9ENTR</name>
<dbReference type="Proteomes" id="UP000778262">
    <property type="component" value="Unassembled WGS sequence"/>
</dbReference>
<comment type="caution">
    <text evidence="2">The sequence shown here is derived from an EMBL/GenBank/DDBJ whole genome shotgun (WGS) entry which is preliminary data.</text>
</comment>
<organism evidence="2 3">
    <name type="scientific">Cronobacter dublinensis</name>
    <dbReference type="NCBI Taxonomy" id="413497"/>
    <lineage>
        <taxon>Bacteria</taxon>
        <taxon>Pseudomonadati</taxon>
        <taxon>Pseudomonadota</taxon>
        <taxon>Gammaproteobacteria</taxon>
        <taxon>Enterobacterales</taxon>
        <taxon>Enterobacteriaceae</taxon>
        <taxon>Cronobacter</taxon>
    </lineage>
</organism>
<dbReference type="InterPro" id="IPR021747">
    <property type="entry name" value="DUF3313"/>
</dbReference>
<dbReference type="AlphaFoldDB" id="A0A9Q4SY02"/>
<evidence type="ECO:0000313" key="2">
    <source>
        <dbReference type="EMBL" id="NCH86360.1"/>
    </source>
</evidence>
<reference evidence="2" key="1">
    <citation type="submission" date="2018-11" db="EMBL/GenBank/DDBJ databases">
        <title>Genomics analysis of Putative Virulence Factors on Adhesion and Cytotoxicity for Cronobacter spp.</title>
        <authorList>
            <person name="Cui J."/>
        </authorList>
    </citation>
    <scope>NUCLEOTIDE SEQUENCE</scope>
    <source>
        <strain evidence="2">SD69</strain>
    </source>
</reference>
<dbReference type="RefSeq" id="WP_105737158.1">
    <property type="nucleotide sequence ID" value="NZ_NROP01000013.1"/>
</dbReference>
<sequence length="223" mass="23994">MHSTSLFKASGLAALLLLAGCSSSVTKPEQYSGFLKDYSGLEKTTSATGKPVMRWVAPGFNLNNYDSIVYNPVVYYPAPKPTGQVSQNVLDGLLNYTNDKLKTAAASRKPLVATPGPRSVIFRGAITAVDSSKEGLQFYEVLPVALVVAGTEVATGHRTMDTSLFFEGELIDAATQKTVVKVVRKGEGKDLKNENTPLTVENLKQVIDDMATDARMFDSAPNK</sequence>
<gene>
    <name evidence="2" type="ORF">EHJ13_02640</name>
</gene>
<evidence type="ECO:0000313" key="3">
    <source>
        <dbReference type="Proteomes" id="UP000778262"/>
    </source>
</evidence>
<accession>A0A9Q4SY02</accession>